<name>A0A4Z1P9T7_9PEZI</name>
<evidence type="ECO:0000313" key="3">
    <source>
        <dbReference type="Proteomes" id="UP000298493"/>
    </source>
</evidence>
<dbReference type="EMBL" id="SNSC02000006">
    <property type="protein sequence ID" value="TID23709.1"/>
    <property type="molecule type" value="Genomic_DNA"/>
</dbReference>
<evidence type="ECO:0000313" key="2">
    <source>
        <dbReference type="EMBL" id="TID23709.1"/>
    </source>
</evidence>
<comment type="caution">
    <text evidence="2">The sequence shown here is derived from an EMBL/GenBank/DDBJ whole genome shotgun (WGS) entry which is preliminary data.</text>
</comment>
<organism evidence="2 3">
    <name type="scientific">Venturia nashicola</name>
    <dbReference type="NCBI Taxonomy" id="86259"/>
    <lineage>
        <taxon>Eukaryota</taxon>
        <taxon>Fungi</taxon>
        <taxon>Dikarya</taxon>
        <taxon>Ascomycota</taxon>
        <taxon>Pezizomycotina</taxon>
        <taxon>Dothideomycetes</taxon>
        <taxon>Pleosporomycetidae</taxon>
        <taxon>Venturiales</taxon>
        <taxon>Venturiaceae</taxon>
        <taxon>Venturia</taxon>
    </lineage>
</organism>
<evidence type="ECO:0000256" key="1">
    <source>
        <dbReference type="SAM" id="MobiDB-lite"/>
    </source>
</evidence>
<proteinExistence type="predicted"/>
<dbReference type="AlphaFoldDB" id="A0A4Z1P9T7"/>
<dbReference type="Proteomes" id="UP000298493">
    <property type="component" value="Unassembled WGS sequence"/>
</dbReference>
<feature type="region of interest" description="Disordered" evidence="1">
    <location>
        <begin position="1"/>
        <end position="25"/>
    </location>
</feature>
<keyword evidence="3" id="KW-1185">Reference proteome</keyword>
<accession>A0A4Z1P9T7</accession>
<sequence>MKQQGKDEQDSRAAGREQMSPTLDHIRNPYSYVRLRRHNLVDCIGVAIDPLPKTVLDRIGSDMPHFSTRLRFQGSYFQAYRFLGSQEIVRDDPQFHRCEQALERMLIMASP</sequence>
<gene>
    <name evidence="2" type="ORF">E6O75_ATG03345</name>
</gene>
<protein>
    <submittedName>
        <fullName evidence="2">Uncharacterized protein</fullName>
    </submittedName>
</protein>
<feature type="compositionally biased region" description="Basic and acidic residues" evidence="1">
    <location>
        <begin position="1"/>
        <end position="15"/>
    </location>
</feature>
<reference evidence="2 3" key="1">
    <citation type="submission" date="2019-04" db="EMBL/GenBank/DDBJ databases">
        <title>High contiguity whole genome sequence and gene annotation resource for two Venturia nashicola isolates.</title>
        <authorList>
            <person name="Prokchorchik M."/>
            <person name="Won K."/>
            <person name="Lee Y."/>
            <person name="Choi E.D."/>
            <person name="Segonzac C."/>
            <person name="Sohn K.H."/>
        </authorList>
    </citation>
    <scope>NUCLEOTIDE SEQUENCE [LARGE SCALE GENOMIC DNA]</scope>
    <source>
        <strain evidence="2 3">PRI2</strain>
    </source>
</reference>